<dbReference type="PANTHER" id="PTHR10039:SF5">
    <property type="entry name" value="NACHT DOMAIN-CONTAINING PROTEIN"/>
    <property type="match status" value="1"/>
</dbReference>
<evidence type="ECO:0008006" key="4">
    <source>
        <dbReference type="Google" id="ProtNLM"/>
    </source>
</evidence>
<evidence type="ECO:0000313" key="3">
    <source>
        <dbReference type="Proteomes" id="UP001172101"/>
    </source>
</evidence>
<accession>A0AA40AWT2</accession>
<sequence>MDAITAISLASNIFSFIWDKWRKFESELLAQNVKRRAAKFAIPPAPDKSTPPQNDQNPPSFEPAMSRDCSSDSTGCQRSDEIRDLRIHLGDLLRQLSQQGTKVDIDAIMAQLAIGSEKGARFSAEQAILSCLCFDTMDYRYITVTKAHEGIFTWIHEPASFSASPGSGSFFECLESPGAVYWVSGKLGSGKSTLMKCLCELPAVWERLMHWVPATCQKGEQLQLVFASFFFWNVGLEVAELVQAIQNIFDHTKTQPTIKLCFFIDGLDGSASSRPWNEFEKAFGGNVLQQLWVQDLTRDDIKLFVRDTLEKDRNFQELKEDDESCIDLIQEISNRANGVFLWVRLIVNSLLQGVTNADSVVDLRRRLDTFPTDLYEVFERELFSVDPFYRQRTARFFQVTLTSLELLPLVCYWFVD</sequence>
<dbReference type="RefSeq" id="XP_060299341.1">
    <property type="nucleotide sequence ID" value="XM_060439771.1"/>
</dbReference>
<dbReference type="PANTHER" id="PTHR10039">
    <property type="entry name" value="AMELOGENIN"/>
    <property type="match status" value="1"/>
</dbReference>
<feature type="compositionally biased region" description="Polar residues" evidence="1">
    <location>
        <begin position="50"/>
        <end position="59"/>
    </location>
</feature>
<proteinExistence type="predicted"/>
<dbReference type="GeneID" id="85323041"/>
<dbReference type="InterPro" id="IPR027417">
    <property type="entry name" value="P-loop_NTPase"/>
</dbReference>
<reference evidence="2" key="1">
    <citation type="submission" date="2023-06" db="EMBL/GenBank/DDBJ databases">
        <title>Genome-scale phylogeny and comparative genomics of the fungal order Sordariales.</title>
        <authorList>
            <consortium name="Lawrence Berkeley National Laboratory"/>
            <person name="Hensen N."/>
            <person name="Bonometti L."/>
            <person name="Westerberg I."/>
            <person name="Brannstrom I.O."/>
            <person name="Guillou S."/>
            <person name="Cros-Aarteil S."/>
            <person name="Calhoun S."/>
            <person name="Haridas S."/>
            <person name="Kuo A."/>
            <person name="Mondo S."/>
            <person name="Pangilinan J."/>
            <person name="Riley R."/>
            <person name="LaButti K."/>
            <person name="Andreopoulos B."/>
            <person name="Lipzen A."/>
            <person name="Chen C."/>
            <person name="Yanf M."/>
            <person name="Daum C."/>
            <person name="Ng V."/>
            <person name="Clum A."/>
            <person name="Steindorff A."/>
            <person name="Ohm R."/>
            <person name="Martin F."/>
            <person name="Silar P."/>
            <person name="Natvig D."/>
            <person name="Lalanne C."/>
            <person name="Gautier V."/>
            <person name="Ament-velasquez S.L."/>
            <person name="Kruys A."/>
            <person name="Hutchinson M.I."/>
            <person name="Powell A.J."/>
            <person name="Barry K."/>
            <person name="Miller A.N."/>
            <person name="Grigoriev I.V."/>
            <person name="Debuchy R."/>
            <person name="Gladieux P."/>
            <person name="Thoren M.H."/>
            <person name="Johannesson H."/>
        </authorList>
    </citation>
    <scope>NUCLEOTIDE SEQUENCE</scope>
    <source>
        <strain evidence="2">SMH2392-1A</strain>
    </source>
</reference>
<dbReference type="AlphaFoldDB" id="A0AA40AWT2"/>
<keyword evidence="3" id="KW-1185">Reference proteome</keyword>
<evidence type="ECO:0000313" key="2">
    <source>
        <dbReference type="EMBL" id="KAK0723417.1"/>
    </source>
</evidence>
<dbReference type="Proteomes" id="UP001172101">
    <property type="component" value="Unassembled WGS sequence"/>
</dbReference>
<protein>
    <recommendedName>
        <fullName evidence="4">NACHT domain-containing protein</fullName>
    </recommendedName>
</protein>
<dbReference type="SUPFAM" id="SSF52540">
    <property type="entry name" value="P-loop containing nucleoside triphosphate hydrolases"/>
    <property type="match status" value="1"/>
</dbReference>
<organism evidence="2 3">
    <name type="scientific">Lasiosphaeria miniovina</name>
    <dbReference type="NCBI Taxonomy" id="1954250"/>
    <lineage>
        <taxon>Eukaryota</taxon>
        <taxon>Fungi</taxon>
        <taxon>Dikarya</taxon>
        <taxon>Ascomycota</taxon>
        <taxon>Pezizomycotina</taxon>
        <taxon>Sordariomycetes</taxon>
        <taxon>Sordariomycetidae</taxon>
        <taxon>Sordariales</taxon>
        <taxon>Lasiosphaeriaceae</taxon>
        <taxon>Lasiosphaeria</taxon>
    </lineage>
</organism>
<gene>
    <name evidence="2" type="ORF">B0T26DRAFT_674990</name>
</gene>
<feature type="region of interest" description="Disordered" evidence="1">
    <location>
        <begin position="42"/>
        <end position="77"/>
    </location>
</feature>
<evidence type="ECO:0000256" key="1">
    <source>
        <dbReference type="SAM" id="MobiDB-lite"/>
    </source>
</evidence>
<name>A0AA40AWT2_9PEZI</name>
<dbReference type="EMBL" id="JAUIRO010000003">
    <property type="protein sequence ID" value="KAK0723417.1"/>
    <property type="molecule type" value="Genomic_DNA"/>
</dbReference>
<comment type="caution">
    <text evidence="2">The sequence shown here is derived from an EMBL/GenBank/DDBJ whole genome shotgun (WGS) entry which is preliminary data.</text>
</comment>